<evidence type="ECO:0000313" key="2">
    <source>
        <dbReference type="Proteomes" id="UP001381693"/>
    </source>
</evidence>
<sequence length="51" mass="5985">MELVMLRIIFYKDERQSQKPANDERQQINGCPFEKIKTLPLLPSTRPLLNA</sequence>
<proteinExistence type="predicted"/>
<reference evidence="1 2" key="1">
    <citation type="submission" date="2023-11" db="EMBL/GenBank/DDBJ databases">
        <title>Halocaridina rubra genome assembly.</title>
        <authorList>
            <person name="Smith C."/>
        </authorList>
    </citation>
    <scope>NUCLEOTIDE SEQUENCE [LARGE SCALE GENOMIC DNA]</scope>
    <source>
        <strain evidence="1">EP-1</strain>
        <tissue evidence="1">Whole</tissue>
    </source>
</reference>
<evidence type="ECO:0000313" key="1">
    <source>
        <dbReference type="EMBL" id="KAK7085159.1"/>
    </source>
</evidence>
<dbReference type="EMBL" id="JAXCGZ010001891">
    <property type="protein sequence ID" value="KAK7085159.1"/>
    <property type="molecule type" value="Genomic_DNA"/>
</dbReference>
<dbReference type="Proteomes" id="UP001381693">
    <property type="component" value="Unassembled WGS sequence"/>
</dbReference>
<name>A0AAN8XVL6_HALRR</name>
<protein>
    <submittedName>
        <fullName evidence="1">Uncharacterized protein</fullName>
    </submittedName>
</protein>
<organism evidence="1 2">
    <name type="scientific">Halocaridina rubra</name>
    <name type="common">Hawaiian red shrimp</name>
    <dbReference type="NCBI Taxonomy" id="373956"/>
    <lineage>
        <taxon>Eukaryota</taxon>
        <taxon>Metazoa</taxon>
        <taxon>Ecdysozoa</taxon>
        <taxon>Arthropoda</taxon>
        <taxon>Crustacea</taxon>
        <taxon>Multicrustacea</taxon>
        <taxon>Malacostraca</taxon>
        <taxon>Eumalacostraca</taxon>
        <taxon>Eucarida</taxon>
        <taxon>Decapoda</taxon>
        <taxon>Pleocyemata</taxon>
        <taxon>Caridea</taxon>
        <taxon>Atyoidea</taxon>
        <taxon>Atyidae</taxon>
        <taxon>Halocaridina</taxon>
    </lineage>
</organism>
<accession>A0AAN8XVL6</accession>
<keyword evidence="2" id="KW-1185">Reference proteome</keyword>
<gene>
    <name evidence="1" type="ORF">SK128_008078</name>
</gene>
<dbReference type="AlphaFoldDB" id="A0AAN8XVL6"/>
<comment type="caution">
    <text evidence="1">The sequence shown here is derived from an EMBL/GenBank/DDBJ whole genome shotgun (WGS) entry which is preliminary data.</text>
</comment>